<reference evidence="3 4" key="2">
    <citation type="journal article" date="2015" name="MBio">
        <title>Genome-Resolved Metagenomic Analysis Reveals Roles for Candidate Phyla and Other Microbial Community Members in Biogeochemical Transformations in Oil Reservoirs.</title>
        <authorList>
            <person name="Hu P."/>
            <person name="Tom L."/>
            <person name="Singh A."/>
            <person name="Thomas B.C."/>
            <person name="Baker B.J."/>
            <person name="Piceno Y.M."/>
            <person name="Andersen G.L."/>
            <person name="Banfield J.F."/>
        </authorList>
    </citation>
    <scope>NUCLEOTIDE SEQUENCE [LARGE SCALE GENOMIC DNA]</scope>
    <source>
        <strain evidence="1">57_489</strain>
    </source>
</reference>
<gene>
    <name evidence="1" type="ORF">XD72_1967</name>
    <name evidence="2" type="ORF">XE07_2103</name>
</gene>
<accession>A0A101FSP5</accession>
<dbReference type="Pfam" id="PF10670">
    <property type="entry name" value="DUF4198"/>
    <property type="match status" value="1"/>
</dbReference>
<evidence type="ECO:0000313" key="4">
    <source>
        <dbReference type="Proteomes" id="UP000057043"/>
    </source>
</evidence>
<dbReference type="EMBL" id="LGFT01000056">
    <property type="protein sequence ID" value="KUK43667.1"/>
    <property type="molecule type" value="Genomic_DNA"/>
</dbReference>
<comment type="caution">
    <text evidence="1">The sequence shown here is derived from an EMBL/GenBank/DDBJ whole genome shotgun (WGS) entry which is preliminary data.</text>
</comment>
<name>A0A101FSP5_9EURY</name>
<dbReference type="PROSITE" id="PS51257">
    <property type="entry name" value="PROKAR_LIPOPROTEIN"/>
    <property type="match status" value="1"/>
</dbReference>
<dbReference type="Proteomes" id="UP000057043">
    <property type="component" value="Unassembled WGS sequence"/>
</dbReference>
<proteinExistence type="predicted"/>
<sequence length="260" mass="28100">MRLTCLFVLAVAGLISVSCGHMLYAEFPEEISAPSEVNVWITYGHVDEGQTAPCLSMARAISPDGSSEDLDLDEQEDGLVGAVKIEGEGCYILDLEKGARLTDMEWFGISGPASLIQEYGRVLILAGSGINSDWSSGEGLEIVPSVDPIGLERGDIFEAQVTWQGEPIGGDYSAMVVRTPEELLTIKHAQDVEVSGTTSEGELEFELSLPGLWVVTFEATIDDSGSWTALSDDENGNYAEGDELEYDQITPTAYLTFWSL</sequence>
<protein>
    <recommendedName>
        <fullName evidence="5">Lipoprotein</fullName>
    </recommendedName>
</protein>
<evidence type="ECO:0000313" key="3">
    <source>
        <dbReference type="Proteomes" id="UP000053961"/>
    </source>
</evidence>
<evidence type="ECO:0008006" key="5">
    <source>
        <dbReference type="Google" id="ProtNLM"/>
    </source>
</evidence>
<dbReference type="PATRIC" id="fig|301375.6.peg.2156"/>
<dbReference type="InterPro" id="IPR019613">
    <property type="entry name" value="DUF4198"/>
</dbReference>
<evidence type="ECO:0000313" key="2">
    <source>
        <dbReference type="EMBL" id="KUK94579.1"/>
    </source>
</evidence>
<evidence type="ECO:0000313" key="1">
    <source>
        <dbReference type="EMBL" id="KUK43667.1"/>
    </source>
</evidence>
<dbReference type="EMBL" id="LGHB01000047">
    <property type="protein sequence ID" value="KUK94579.1"/>
    <property type="molecule type" value="Genomic_DNA"/>
</dbReference>
<organism evidence="1 4">
    <name type="scientific">Methanothrix harundinacea</name>
    <dbReference type="NCBI Taxonomy" id="301375"/>
    <lineage>
        <taxon>Archaea</taxon>
        <taxon>Methanobacteriati</taxon>
        <taxon>Methanobacteriota</taxon>
        <taxon>Stenosarchaea group</taxon>
        <taxon>Methanomicrobia</taxon>
        <taxon>Methanotrichales</taxon>
        <taxon>Methanotrichaceae</taxon>
        <taxon>Methanothrix</taxon>
    </lineage>
</organism>
<reference evidence="2" key="1">
    <citation type="journal article" date="2015" name="MBio">
        <title>Genome-resolved metagenomic analysis reveals roles for candidate phyla and other microbial community members in biogeochemical transformations in oil reservoirs.</title>
        <authorList>
            <person name="Hu P."/>
            <person name="Tom L."/>
            <person name="Singh A."/>
            <person name="Thomas B.C."/>
            <person name="Baker B.J."/>
            <person name="Piceno Y.M."/>
            <person name="Andersen G.L."/>
            <person name="Banfield J.F."/>
        </authorList>
    </citation>
    <scope>NUCLEOTIDE SEQUENCE [LARGE SCALE GENOMIC DNA]</scope>
    <source>
        <strain evidence="2">56_747</strain>
    </source>
</reference>
<dbReference type="AlphaFoldDB" id="A0A101FSP5"/>
<dbReference type="Proteomes" id="UP000053961">
    <property type="component" value="Unassembled WGS sequence"/>
</dbReference>